<dbReference type="STRING" id="337451.A0A3S3MKD9"/>
<dbReference type="GO" id="GO:0006412">
    <property type="term" value="P:translation"/>
    <property type="evidence" value="ECO:0007669"/>
    <property type="project" value="InterPro"/>
</dbReference>
<keyword evidence="4" id="KW-0934">Plastid</keyword>
<evidence type="ECO:0000256" key="7">
    <source>
        <dbReference type="ARBA" id="ARBA00022946"/>
    </source>
</evidence>
<sequence>MLSLPNFPLLNLSLPQKSPKSSASPFLHGSFSISIATPKPPSTLSLSSLSTTLPTIQAVKRLQGKVICSTNEKTVNVEVTRIVAHPKYLRRIKKKKKYQAHDPDNQFNVGDFVTLLKCRPISKTKTFVAVPYVTKKQAKAAATVPQELGLPLQSQQEQA</sequence>
<dbReference type="AlphaFoldDB" id="A0A3S3MKD9"/>
<dbReference type="GO" id="GO:0009507">
    <property type="term" value="C:chloroplast"/>
    <property type="evidence" value="ECO:0007669"/>
    <property type="project" value="UniProtKB-SubCell"/>
</dbReference>
<evidence type="ECO:0000256" key="9">
    <source>
        <dbReference type="ARBA" id="ARBA00023274"/>
    </source>
</evidence>
<keyword evidence="9 12" id="KW-0687">Ribonucleoprotein</keyword>
<evidence type="ECO:0000256" key="1">
    <source>
        <dbReference type="ARBA" id="ARBA00004229"/>
    </source>
</evidence>
<evidence type="ECO:0000256" key="4">
    <source>
        <dbReference type="ARBA" id="ARBA00022640"/>
    </source>
</evidence>
<comment type="caution">
    <text evidence="13">The sequence shown here is derived from an EMBL/GenBank/DDBJ whole genome shotgun (WGS) entry which is preliminary data.</text>
</comment>
<dbReference type="NCBIfam" id="NF004123">
    <property type="entry name" value="PRK05610.1"/>
    <property type="match status" value="1"/>
</dbReference>
<keyword evidence="8 12" id="KW-0689">Ribosomal protein</keyword>
<dbReference type="InterPro" id="IPR000266">
    <property type="entry name" value="Ribosomal_uS17"/>
</dbReference>
<gene>
    <name evidence="13" type="ORF">CKAN_01416100</name>
</gene>
<dbReference type="GO" id="GO:0019843">
    <property type="term" value="F:rRNA binding"/>
    <property type="evidence" value="ECO:0007669"/>
    <property type="project" value="UniProtKB-KW"/>
</dbReference>
<dbReference type="SUPFAM" id="SSF50249">
    <property type="entry name" value="Nucleic acid-binding proteins"/>
    <property type="match status" value="1"/>
</dbReference>
<reference evidence="13 14" key="1">
    <citation type="journal article" date="2019" name="Nat. Plants">
        <title>Stout camphor tree genome fills gaps in understanding of flowering plant genome evolution.</title>
        <authorList>
            <person name="Chaw S.M."/>
            <person name="Liu Y.C."/>
            <person name="Wu Y.W."/>
            <person name="Wang H.Y."/>
            <person name="Lin C.I."/>
            <person name="Wu C.S."/>
            <person name="Ke H.M."/>
            <person name="Chang L.Y."/>
            <person name="Hsu C.Y."/>
            <person name="Yang H.T."/>
            <person name="Sudianto E."/>
            <person name="Hsu M.H."/>
            <person name="Wu K.P."/>
            <person name="Wang L.N."/>
            <person name="Leebens-Mack J.H."/>
            <person name="Tsai I.J."/>
        </authorList>
    </citation>
    <scope>NUCLEOTIDE SEQUENCE [LARGE SCALE GENOMIC DNA]</scope>
    <source>
        <strain evidence="14">cv. Chaw 1501</strain>
        <tissue evidence="13">Young leaves</tissue>
    </source>
</reference>
<dbReference type="OrthoDB" id="274752at2759"/>
<dbReference type="PANTHER" id="PTHR10744:SF7">
    <property type="entry name" value="SMALL RIBOSOMAL SUBUNIT PROTEIN US17C"/>
    <property type="match status" value="1"/>
</dbReference>
<comment type="subcellular location">
    <subcellularLocation>
        <location evidence="1">Plastid</location>
        <location evidence="1">Chloroplast</location>
    </subcellularLocation>
</comment>
<evidence type="ECO:0000313" key="13">
    <source>
        <dbReference type="EMBL" id="RWR85304.1"/>
    </source>
</evidence>
<evidence type="ECO:0000256" key="11">
    <source>
        <dbReference type="ARBA" id="ARBA00035308"/>
    </source>
</evidence>
<dbReference type="Proteomes" id="UP000283530">
    <property type="component" value="Unassembled WGS sequence"/>
</dbReference>
<keyword evidence="5" id="KW-0699">rRNA-binding</keyword>
<dbReference type="PRINTS" id="PR00973">
    <property type="entry name" value="RIBOSOMALS17"/>
</dbReference>
<comment type="similarity">
    <text evidence="2 12">Belongs to the universal ribosomal protein uS17 family.</text>
</comment>
<evidence type="ECO:0000256" key="8">
    <source>
        <dbReference type="ARBA" id="ARBA00022980"/>
    </source>
</evidence>
<dbReference type="InterPro" id="IPR019984">
    <property type="entry name" value="Ribosomal_uS17_bact/chlr"/>
</dbReference>
<organism evidence="13 14">
    <name type="scientific">Cinnamomum micranthum f. kanehirae</name>
    <dbReference type="NCBI Taxonomy" id="337451"/>
    <lineage>
        <taxon>Eukaryota</taxon>
        <taxon>Viridiplantae</taxon>
        <taxon>Streptophyta</taxon>
        <taxon>Embryophyta</taxon>
        <taxon>Tracheophyta</taxon>
        <taxon>Spermatophyta</taxon>
        <taxon>Magnoliopsida</taxon>
        <taxon>Magnoliidae</taxon>
        <taxon>Laurales</taxon>
        <taxon>Lauraceae</taxon>
        <taxon>Cinnamomum</taxon>
    </lineage>
</organism>
<dbReference type="GO" id="GO:1990904">
    <property type="term" value="C:ribonucleoprotein complex"/>
    <property type="evidence" value="ECO:0007669"/>
    <property type="project" value="UniProtKB-KW"/>
</dbReference>
<evidence type="ECO:0000313" key="14">
    <source>
        <dbReference type="Proteomes" id="UP000283530"/>
    </source>
</evidence>
<dbReference type="InterPro" id="IPR012340">
    <property type="entry name" value="NA-bd_OB-fold"/>
</dbReference>
<evidence type="ECO:0000256" key="5">
    <source>
        <dbReference type="ARBA" id="ARBA00022730"/>
    </source>
</evidence>
<accession>A0A3S3MKD9</accession>
<dbReference type="CDD" id="cd00364">
    <property type="entry name" value="Ribosomal_uS17"/>
    <property type="match status" value="1"/>
</dbReference>
<evidence type="ECO:0000256" key="3">
    <source>
        <dbReference type="ARBA" id="ARBA00022528"/>
    </source>
</evidence>
<dbReference type="Pfam" id="PF00366">
    <property type="entry name" value="Ribosomal_S17"/>
    <property type="match status" value="1"/>
</dbReference>
<evidence type="ECO:0000256" key="2">
    <source>
        <dbReference type="ARBA" id="ARBA00010254"/>
    </source>
</evidence>
<dbReference type="HAMAP" id="MF_01345_B">
    <property type="entry name" value="Ribosomal_uS17_B"/>
    <property type="match status" value="1"/>
</dbReference>
<keyword evidence="14" id="KW-1185">Reference proteome</keyword>
<dbReference type="InterPro" id="IPR019979">
    <property type="entry name" value="Ribosomal_uS17_CS"/>
</dbReference>
<evidence type="ECO:0000256" key="10">
    <source>
        <dbReference type="ARBA" id="ARBA00035251"/>
    </source>
</evidence>
<dbReference type="Gene3D" id="2.40.50.140">
    <property type="entry name" value="Nucleic acid-binding proteins"/>
    <property type="match status" value="1"/>
</dbReference>
<proteinExistence type="inferred from homology"/>
<dbReference type="EMBL" id="QPKB01000005">
    <property type="protein sequence ID" value="RWR85304.1"/>
    <property type="molecule type" value="Genomic_DNA"/>
</dbReference>
<evidence type="ECO:0000256" key="6">
    <source>
        <dbReference type="ARBA" id="ARBA00022884"/>
    </source>
</evidence>
<evidence type="ECO:0000256" key="12">
    <source>
        <dbReference type="RuleBase" id="RU003872"/>
    </source>
</evidence>
<keyword evidence="6" id="KW-0694">RNA-binding</keyword>
<dbReference type="PANTHER" id="PTHR10744">
    <property type="entry name" value="40S RIBOSOMAL PROTEIN S11 FAMILY MEMBER"/>
    <property type="match status" value="1"/>
</dbReference>
<protein>
    <recommendedName>
        <fullName evidence="10">Small ribosomal subunit protein uS17c</fullName>
    </recommendedName>
    <alternativeName>
        <fullName evidence="11">30S ribosomal protein S17, chloroplastic</fullName>
    </alternativeName>
</protein>
<dbReference type="PROSITE" id="PS00056">
    <property type="entry name" value="RIBOSOMAL_S17"/>
    <property type="match status" value="1"/>
</dbReference>
<name>A0A3S3MKD9_9MAGN</name>
<dbReference type="GO" id="GO:0003735">
    <property type="term" value="F:structural constituent of ribosome"/>
    <property type="evidence" value="ECO:0007669"/>
    <property type="project" value="InterPro"/>
</dbReference>
<keyword evidence="7" id="KW-0809">Transit peptide</keyword>
<keyword evidence="3" id="KW-0150">Chloroplast</keyword>
<dbReference type="GO" id="GO:0005840">
    <property type="term" value="C:ribosome"/>
    <property type="evidence" value="ECO:0007669"/>
    <property type="project" value="UniProtKB-KW"/>
</dbReference>